<evidence type="ECO:0000256" key="8">
    <source>
        <dbReference type="ARBA" id="ARBA00023157"/>
    </source>
</evidence>
<feature type="disulfide bond" evidence="12">
    <location>
        <begin position="163"/>
        <end position="172"/>
    </location>
</feature>
<keyword evidence="9" id="KW-0325">Glycoprotein</keyword>
<keyword evidence="5 12" id="KW-0245">EGF-like domain</keyword>
<dbReference type="SUPFAM" id="SSF57196">
    <property type="entry name" value="EGF/Laminin"/>
    <property type="match status" value="8"/>
</dbReference>
<dbReference type="InterPro" id="IPR000152">
    <property type="entry name" value="EGF-type_Asp/Asn_hydroxyl_site"/>
</dbReference>
<evidence type="ECO:0000259" key="13">
    <source>
        <dbReference type="PROSITE" id="PS50026"/>
    </source>
</evidence>
<feature type="disulfide bond" evidence="12">
    <location>
        <begin position="448"/>
        <end position="457"/>
    </location>
</feature>
<evidence type="ECO:0000313" key="15">
    <source>
        <dbReference type="Proteomes" id="UP000282613"/>
    </source>
</evidence>
<evidence type="ECO:0000256" key="6">
    <source>
        <dbReference type="ARBA" id="ARBA00022729"/>
    </source>
</evidence>
<dbReference type="Pfam" id="PF12661">
    <property type="entry name" value="hEGF"/>
    <property type="match status" value="2"/>
</dbReference>
<dbReference type="InterPro" id="IPR009030">
    <property type="entry name" value="Growth_fac_rcpt_cys_sf"/>
</dbReference>
<evidence type="ECO:0000256" key="2">
    <source>
        <dbReference type="ARBA" id="ARBA00004316"/>
    </source>
</evidence>
<protein>
    <submittedName>
        <fullName evidence="16">Crumbs cell polarity complex component 2b</fullName>
    </submittedName>
</protein>
<dbReference type="PANTHER" id="PTHR12916:SF4">
    <property type="entry name" value="UNINFLATABLE, ISOFORM C"/>
    <property type="match status" value="1"/>
</dbReference>
<dbReference type="Pfam" id="PF07645">
    <property type="entry name" value="EGF_CA"/>
    <property type="match status" value="1"/>
</dbReference>
<feature type="domain" description="EGF-like" evidence="13">
    <location>
        <begin position="134"/>
        <end position="173"/>
    </location>
</feature>
<feature type="domain" description="EGF-like" evidence="13">
    <location>
        <begin position="553"/>
        <end position="589"/>
    </location>
</feature>
<keyword evidence="15" id="KW-1185">Reference proteome</keyword>
<organism evidence="16">
    <name type="scientific">Taenia asiatica</name>
    <name type="common">Asian tapeworm</name>
    <dbReference type="NCBI Taxonomy" id="60517"/>
    <lineage>
        <taxon>Eukaryota</taxon>
        <taxon>Metazoa</taxon>
        <taxon>Spiralia</taxon>
        <taxon>Lophotrochozoa</taxon>
        <taxon>Platyhelminthes</taxon>
        <taxon>Cestoda</taxon>
        <taxon>Eucestoda</taxon>
        <taxon>Cyclophyllidea</taxon>
        <taxon>Taeniidae</taxon>
        <taxon>Taenia</taxon>
    </lineage>
</organism>
<feature type="domain" description="EGF-like" evidence="13">
    <location>
        <begin position="95"/>
        <end position="132"/>
    </location>
</feature>
<evidence type="ECO:0000256" key="9">
    <source>
        <dbReference type="ARBA" id="ARBA00023180"/>
    </source>
</evidence>
<evidence type="ECO:0000313" key="16">
    <source>
        <dbReference type="WBParaSite" id="TASK_0000105301-mRNA-1"/>
    </source>
</evidence>
<evidence type="ECO:0000256" key="3">
    <source>
        <dbReference type="ARBA" id="ARBA00022473"/>
    </source>
</evidence>
<feature type="disulfide bond" evidence="12">
    <location>
        <begin position="301"/>
        <end position="310"/>
    </location>
</feature>
<dbReference type="PROSITE" id="PS50026">
    <property type="entry name" value="EGF_3"/>
    <property type="match status" value="11"/>
</dbReference>
<feature type="disulfide bond" evidence="12">
    <location>
        <begin position="339"/>
        <end position="348"/>
    </location>
</feature>
<comment type="subcellular location">
    <subcellularLocation>
        <location evidence="2">Cell projection</location>
    </subcellularLocation>
    <subcellularLocation>
        <location evidence="1">Cytoplasm</location>
        <location evidence="1">Cytoskeleton</location>
    </subcellularLocation>
</comment>
<keyword evidence="7" id="KW-0677">Repeat</keyword>
<reference evidence="14 15" key="2">
    <citation type="submission" date="2018-11" db="EMBL/GenBank/DDBJ databases">
        <authorList>
            <consortium name="Pathogen Informatics"/>
        </authorList>
    </citation>
    <scope>NUCLEOTIDE SEQUENCE [LARGE SCALE GENOMIC DNA]</scope>
</reference>
<dbReference type="InterPro" id="IPR013032">
    <property type="entry name" value="EGF-like_CS"/>
</dbReference>
<keyword evidence="11" id="KW-0966">Cell projection</keyword>
<name>A0A0R3VUP0_TAEAS</name>
<feature type="domain" description="EGF-like" evidence="13">
    <location>
        <begin position="313"/>
        <end position="349"/>
    </location>
</feature>
<dbReference type="FunFam" id="2.10.25.10:FF:000060">
    <property type="entry name" value="Neurogenic locus notch protein 1"/>
    <property type="match status" value="1"/>
</dbReference>
<evidence type="ECO:0000256" key="11">
    <source>
        <dbReference type="ARBA" id="ARBA00023273"/>
    </source>
</evidence>
<dbReference type="Gene3D" id="2.10.25.10">
    <property type="entry name" value="Laminin"/>
    <property type="match status" value="12"/>
</dbReference>
<dbReference type="CDD" id="cd00054">
    <property type="entry name" value="EGF_CA"/>
    <property type="match status" value="6"/>
</dbReference>
<dbReference type="GO" id="GO:0005509">
    <property type="term" value="F:calcium ion binding"/>
    <property type="evidence" value="ECO:0007669"/>
    <property type="project" value="InterPro"/>
</dbReference>
<dbReference type="SMART" id="SM00179">
    <property type="entry name" value="EGF_CA"/>
    <property type="match status" value="8"/>
</dbReference>
<keyword evidence="8 12" id="KW-1015">Disulfide bond</keyword>
<feature type="domain" description="EGF-like" evidence="13">
    <location>
        <begin position="237"/>
        <end position="273"/>
    </location>
</feature>
<dbReference type="PANTHER" id="PTHR12916">
    <property type="entry name" value="CYTOCHROME C OXIDASE POLYPEPTIDE VIC-2"/>
    <property type="match status" value="1"/>
</dbReference>
<evidence type="ECO:0000256" key="7">
    <source>
        <dbReference type="ARBA" id="ARBA00022737"/>
    </source>
</evidence>
<reference evidence="16" key="1">
    <citation type="submission" date="2017-02" db="UniProtKB">
        <authorList>
            <consortium name="WormBaseParasite"/>
        </authorList>
    </citation>
    <scope>IDENTIFICATION</scope>
</reference>
<dbReference type="PRINTS" id="PR00010">
    <property type="entry name" value="EGFBLOOD"/>
</dbReference>
<feature type="disulfide bond" evidence="12">
    <location>
        <begin position="541"/>
        <end position="550"/>
    </location>
</feature>
<feature type="disulfide bond" evidence="12">
    <location>
        <begin position="84"/>
        <end position="93"/>
    </location>
</feature>
<dbReference type="InterPro" id="IPR000742">
    <property type="entry name" value="EGF"/>
</dbReference>
<feature type="disulfide bond" evidence="12">
    <location>
        <begin position="263"/>
        <end position="272"/>
    </location>
</feature>
<dbReference type="OrthoDB" id="5953235at2759"/>
<dbReference type="AlphaFoldDB" id="A0A0R3VUP0"/>
<accession>A0A0R3VUP0</accession>
<dbReference type="GO" id="GO:0005856">
    <property type="term" value="C:cytoskeleton"/>
    <property type="evidence" value="ECO:0007669"/>
    <property type="project" value="UniProtKB-SubCell"/>
</dbReference>
<evidence type="ECO:0000256" key="5">
    <source>
        <dbReference type="ARBA" id="ARBA00022536"/>
    </source>
</evidence>
<keyword evidence="4" id="KW-0963">Cytoplasm</keyword>
<sequence>MEMLVLNLAHEAAAAAQSPCLLNPCQNGGKCEVSKDAPGGYQCICLEPYGGHNCTIENPTCIDQPCLNGGACEDMPNQQFKCICPPDFAGLRCEFEDPCLVKPCKNGARCFSNNLGKRECQCPVGFTGEDCSVDVNECEVGERSPCEQNGTCINEPGGYRCECLNGYTGARCETLVLNCKPNPCLNGGVCDDKGDHFECLCPRVQVITFEDKDLSILDVVILVGGIAGFEGKVCEREINDCKGSPCQNGGVCEDLVDDFRCNCPPGWKGTFCEQPMLPCDSSPCLNSGVCENTPSGYVCHCPPGFNGSRCEVNIDDCVGVSCLNGGFCVDRPNAWFCHCPAGYSGRHCELHQLGPVAGGLSSTAITDSAITTCRSGKICLHNGVCIRPNAASDAIEAFCDCPLEWHGEFCEIPVCSEDACANGGRCQVLLIRPGDQTTPSKKESYCECPPGFFGEHCLEKVFSLSTVISPEFGVALHLQFSLQSYRHFKETSNICLGFVTYTMVLLTTRSLSLIQVEKCRVDLCQNGGECTDSAGGARCRCPPGFGGVRCERALRTCLETPCLNGAECVDTPLSSGRLFTCQCSSSFQG</sequence>
<dbReference type="PROSITE" id="PS01186">
    <property type="entry name" value="EGF_2"/>
    <property type="match status" value="8"/>
</dbReference>
<dbReference type="SMART" id="SM00181">
    <property type="entry name" value="EGF"/>
    <property type="match status" value="12"/>
</dbReference>
<feature type="domain" description="EGF-like" evidence="13">
    <location>
        <begin position="175"/>
        <end position="215"/>
    </location>
</feature>
<feature type="domain" description="EGF-like" evidence="13">
    <location>
        <begin position="57"/>
        <end position="94"/>
    </location>
</feature>
<dbReference type="InterPro" id="IPR001881">
    <property type="entry name" value="EGF-like_Ca-bd_dom"/>
</dbReference>
<keyword evidence="3" id="KW-0217">Developmental protein</keyword>
<dbReference type="PROSITE" id="PS00022">
    <property type="entry name" value="EGF_1"/>
    <property type="match status" value="9"/>
</dbReference>
<evidence type="ECO:0000313" key="14">
    <source>
        <dbReference type="EMBL" id="VDK22366.1"/>
    </source>
</evidence>
<feature type="domain" description="EGF-like" evidence="13">
    <location>
        <begin position="411"/>
        <end position="458"/>
    </location>
</feature>
<dbReference type="InterPro" id="IPR049883">
    <property type="entry name" value="NOTCH1_EGF-like"/>
</dbReference>
<dbReference type="GO" id="GO:0007219">
    <property type="term" value="P:Notch signaling pathway"/>
    <property type="evidence" value="ECO:0007669"/>
    <property type="project" value="TreeGrafter"/>
</dbReference>
<dbReference type="FunFam" id="2.10.25.10:FF:000185">
    <property type="entry name" value="basement membrane-specific heparan sulfate proteoglycan core protein-like"/>
    <property type="match status" value="2"/>
</dbReference>
<dbReference type="PROSITE" id="PS01187">
    <property type="entry name" value="EGF_CA"/>
    <property type="match status" value="1"/>
</dbReference>
<dbReference type="SUPFAM" id="SSF57184">
    <property type="entry name" value="Growth factor receptor domain"/>
    <property type="match status" value="1"/>
</dbReference>
<comment type="caution">
    <text evidence="12">Lacks conserved residue(s) required for the propagation of feature annotation.</text>
</comment>
<keyword evidence="10" id="KW-0206">Cytoskeleton</keyword>
<evidence type="ECO:0000256" key="10">
    <source>
        <dbReference type="ARBA" id="ARBA00023212"/>
    </source>
</evidence>
<dbReference type="PROSITE" id="PS00010">
    <property type="entry name" value="ASX_HYDROXYL"/>
    <property type="match status" value="4"/>
</dbReference>
<dbReference type="EMBL" id="UYRS01000199">
    <property type="protein sequence ID" value="VDK22366.1"/>
    <property type="molecule type" value="Genomic_DNA"/>
</dbReference>
<feature type="disulfide bond" evidence="12">
    <location>
        <begin position="45"/>
        <end position="54"/>
    </location>
</feature>
<dbReference type="GO" id="GO:0071944">
    <property type="term" value="C:cell periphery"/>
    <property type="evidence" value="ECO:0007669"/>
    <property type="project" value="UniProtKB-ARBA"/>
</dbReference>
<evidence type="ECO:0000256" key="12">
    <source>
        <dbReference type="PROSITE-ProRule" id="PRU00076"/>
    </source>
</evidence>
<dbReference type="FunFam" id="2.10.25.10:FF:000318">
    <property type="entry name" value="Eyes shut homolog"/>
    <property type="match status" value="1"/>
</dbReference>
<dbReference type="Pfam" id="PF00008">
    <property type="entry name" value="EGF"/>
    <property type="match status" value="7"/>
</dbReference>
<evidence type="ECO:0000256" key="1">
    <source>
        <dbReference type="ARBA" id="ARBA00004245"/>
    </source>
</evidence>
<dbReference type="STRING" id="60517.A0A0R3VUP0"/>
<dbReference type="GO" id="GO:0005112">
    <property type="term" value="F:Notch binding"/>
    <property type="evidence" value="ECO:0007669"/>
    <property type="project" value="TreeGrafter"/>
</dbReference>
<evidence type="ECO:0000256" key="4">
    <source>
        <dbReference type="ARBA" id="ARBA00022490"/>
    </source>
</evidence>
<feature type="disulfide bond" evidence="12">
    <location>
        <begin position="122"/>
        <end position="131"/>
    </location>
</feature>
<dbReference type="InterPro" id="IPR018097">
    <property type="entry name" value="EGF_Ca-bd_CS"/>
</dbReference>
<dbReference type="FunFam" id="2.10.25.10:FF:000080">
    <property type="entry name" value="Neurogenic locus notch 1"/>
    <property type="match status" value="1"/>
</dbReference>
<dbReference type="GO" id="GO:0042995">
    <property type="term" value="C:cell projection"/>
    <property type="evidence" value="ECO:0007669"/>
    <property type="project" value="UniProtKB-SubCell"/>
</dbReference>
<proteinExistence type="predicted"/>
<gene>
    <name evidence="14" type="ORF">TASK_LOCUS1054</name>
</gene>
<feature type="domain" description="EGF-like" evidence="13">
    <location>
        <begin position="275"/>
        <end position="311"/>
    </location>
</feature>
<feature type="domain" description="EGF-like" evidence="13">
    <location>
        <begin position="16"/>
        <end position="55"/>
    </location>
</feature>
<dbReference type="WBParaSite" id="TASK_0000105301-mRNA-1">
    <property type="protein sequence ID" value="TASK_0000105301-mRNA-1"/>
    <property type="gene ID" value="TASK_0000105301"/>
</dbReference>
<keyword evidence="6" id="KW-0732">Signal</keyword>
<dbReference type="Proteomes" id="UP000282613">
    <property type="component" value="Unassembled WGS sequence"/>
</dbReference>
<feature type="domain" description="EGF-like" evidence="13">
    <location>
        <begin position="515"/>
        <end position="551"/>
    </location>
</feature>
<dbReference type="FunFam" id="2.10.25.10:FF:000173">
    <property type="entry name" value="Neurogenic locus notch protein 2"/>
    <property type="match status" value="1"/>
</dbReference>